<accession>A0ACB9JR11</accession>
<organism evidence="1 2">
    <name type="scientific">Smallanthus sonchifolius</name>
    <dbReference type="NCBI Taxonomy" id="185202"/>
    <lineage>
        <taxon>Eukaryota</taxon>
        <taxon>Viridiplantae</taxon>
        <taxon>Streptophyta</taxon>
        <taxon>Embryophyta</taxon>
        <taxon>Tracheophyta</taxon>
        <taxon>Spermatophyta</taxon>
        <taxon>Magnoliopsida</taxon>
        <taxon>eudicotyledons</taxon>
        <taxon>Gunneridae</taxon>
        <taxon>Pentapetalae</taxon>
        <taxon>asterids</taxon>
        <taxon>campanulids</taxon>
        <taxon>Asterales</taxon>
        <taxon>Asteraceae</taxon>
        <taxon>Asteroideae</taxon>
        <taxon>Heliantheae alliance</taxon>
        <taxon>Millerieae</taxon>
        <taxon>Smallanthus</taxon>
    </lineage>
</organism>
<comment type="caution">
    <text evidence="1">The sequence shown here is derived from an EMBL/GenBank/DDBJ whole genome shotgun (WGS) entry which is preliminary data.</text>
</comment>
<dbReference type="Proteomes" id="UP001056120">
    <property type="component" value="Linkage Group LG03"/>
</dbReference>
<dbReference type="EMBL" id="CM042020">
    <property type="protein sequence ID" value="KAI3822474.1"/>
    <property type="molecule type" value="Genomic_DNA"/>
</dbReference>
<keyword evidence="2" id="KW-1185">Reference proteome</keyword>
<gene>
    <name evidence="1" type="ORF">L1987_10064</name>
</gene>
<name>A0ACB9JR11_9ASTR</name>
<sequence length="262" mass="30364">MSRQSVKRQALIEALKAATALELKRIVFYCDHHSLYQLVEGRWRPKQQKIINFLDQVNLLRKSFTYCEPSLIARKDVKFAFKLAREGINSQISNMVSSQGKLENCVICLDDKFIDQFFSIEGCKHRYCYSCIKQHAEVKLLHLVLPKCPHEDCKSELRVESCAKFMTLKLTEMMRQRLKEDSIPVTEKVYCPCPKCSTLMSRTELRGLPNLIIEIGAIKCYKCHSNFCINCRVPWHKNMNYAEYKRNPTQLVEEQGISGGNA</sequence>
<proteinExistence type="predicted"/>
<reference evidence="2" key="1">
    <citation type="journal article" date="2022" name="Mol. Ecol. Resour.">
        <title>The genomes of chicory, endive, great burdock and yacon provide insights into Asteraceae palaeo-polyploidization history and plant inulin production.</title>
        <authorList>
            <person name="Fan W."/>
            <person name="Wang S."/>
            <person name="Wang H."/>
            <person name="Wang A."/>
            <person name="Jiang F."/>
            <person name="Liu H."/>
            <person name="Zhao H."/>
            <person name="Xu D."/>
            <person name="Zhang Y."/>
        </authorList>
    </citation>
    <scope>NUCLEOTIDE SEQUENCE [LARGE SCALE GENOMIC DNA]</scope>
    <source>
        <strain evidence="2">cv. Yunnan</strain>
    </source>
</reference>
<protein>
    <submittedName>
        <fullName evidence="1">Uncharacterized protein</fullName>
    </submittedName>
</protein>
<evidence type="ECO:0000313" key="1">
    <source>
        <dbReference type="EMBL" id="KAI3822474.1"/>
    </source>
</evidence>
<evidence type="ECO:0000313" key="2">
    <source>
        <dbReference type="Proteomes" id="UP001056120"/>
    </source>
</evidence>
<reference evidence="1 2" key="2">
    <citation type="journal article" date="2022" name="Mol. Ecol. Resour.">
        <title>The genomes of chicory, endive, great burdock and yacon provide insights into Asteraceae paleo-polyploidization history and plant inulin production.</title>
        <authorList>
            <person name="Fan W."/>
            <person name="Wang S."/>
            <person name="Wang H."/>
            <person name="Wang A."/>
            <person name="Jiang F."/>
            <person name="Liu H."/>
            <person name="Zhao H."/>
            <person name="Xu D."/>
            <person name="Zhang Y."/>
        </authorList>
    </citation>
    <scope>NUCLEOTIDE SEQUENCE [LARGE SCALE GENOMIC DNA]</scope>
    <source>
        <strain evidence="2">cv. Yunnan</strain>
        <tissue evidence="1">Leaves</tissue>
    </source>
</reference>